<name>A0A818LDW2_9BILA</name>
<feature type="transmembrane region" description="Helical" evidence="3">
    <location>
        <begin position="22"/>
        <end position="52"/>
    </location>
</feature>
<dbReference type="GO" id="GO:0006508">
    <property type="term" value="P:proteolysis"/>
    <property type="evidence" value="ECO:0007669"/>
    <property type="project" value="UniProtKB-KW"/>
</dbReference>
<keyword evidence="3" id="KW-1133">Transmembrane helix</keyword>
<dbReference type="OrthoDB" id="8440449at2759"/>
<dbReference type="InterPro" id="IPR001314">
    <property type="entry name" value="Peptidase_S1A"/>
</dbReference>
<dbReference type="PRINTS" id="PR00722">
    <property type="entry name" value="CHYMOTRYPSIN"/>
</dbReference>
<organism evidence="9 11">
    <name type="scientific">Adineta steineri</name>
    <dbReference type="NCBI Taxonomy" id="433720"/>
    <lineage>
        <taxon>Eukaryota</taxon>
        <taxon>Metazoa</taxon>
        <taxon>Spiralia</taxon>
        <taxon>Gnathifera</taxon>
        <taxon>Rotifera</taxon>
        <taxon>Eurotatoria</taxon>
        <taxon>Bdelloidea</taxon>
        <taxon>Adinetida</taxon>
        <taxon>Adinetidae</taxon>
        <taxon>Adineta</taxon>
    </lineage>
</organism>
<comment type="caution">
    <text evidence="9">The sequence shown here is derived from an EMBL/GenBank/DDBJ whole genome shotgun (WGS) entry which is preliminary data.</text>
</comment>
<keyword evidence="1" id="KW-1015">Disulfide bond</keyword>
<dbReference type="CDD" id="cd00190">
    <property type="entry name" value="Tryp_SPc"/>
    <property type="match status" value="1"/>
</dbReference>
<evidence type="ECO:0000313" key="7">
    <source>
        <dbReference type="EMBL" id="CAF1043444.1"/>
    </source>
</evidence>
<dbReference type="Gene3D" id="2.40.10.10">
    <property type="entry name" value="Trypsin-like serine proteases"/>
    <property type="match status" value="1"/>
</dbReference>
<protein>
    <recommendedName>
        <fullName evidence="4">Peptidase S1 domain-containing protein</fullName>
    </recommendedName>
</protein>
<dbReference type="EMBL" id="CAJOAY010001114">
    <property type="protein sequence ID" value="CAF3795445.1"/>
    <property type="molecule type" value="Genomic_DNA"/>
</dbReference>
<evidence type="ECO:0000259" key="4">
    <source>
        <dbReference type="PROSITE" id="PS50240"/>
    </source>
</evidence>
<dbReference type="Proteomes" id="UP000663860">
    <property type="component" value="Unassembled WGS sequence"/>
</dbReference>
<dbReference type="EMBL" id="CAJNON010000125">
    <property type="protein sequence ID" value="CAF1001873.1"/>
    <property type="molecule type" value="Genomic_DNA"/>
</dbReference>
<dbReference type="Proteomes" id="UP000663845">
    <property type="component" value="Unassembled WGS sequence"/>
</dbReference>
<keyword evidence="2" id="KW-0720">Serine protease</keyword>
<evidence type="ECO:0000313" key="11">
    <source>
        <dbReference type="Proteomes" id="UP000663868"/>
    </source>
</evidence>
<dbReference type="EMBL" id="CAJNOE010000203">
    <property type="protein sequence ID" value="CAF1043444.1"/>
    <property type="molecule type" value="Genomic_DNA"/>
</dbReference>
<evidence type="ECO:0000256" key="2">
    <source>
        <dbReference type="RuleBase" id="RU363034"/>
    </source>
</evidence>
<dbReference type="InterPro" id="IPR018114">
    <property type="entry name" value="TRYPSIN_HIS"/>
</dbReference>
<dbReference type="AlphaFoldDB" id="A0A818LDW2"/>
<evidence type="ECO:0000313" key="6">
    <source>
        <dbReference type="EMBL" id="CAF1001873.1"/>
    </source>
</evidence>
<evidence type="ECO:0000313" key="5">
    <source>
        <dbReference type="EMBL" id="CAF0998178.1"/>
    </source>
</evidence>
<evidence type="ECO:0000256" key="1">
    <source>
        <dbReference type="ARBA" id="ARBA00023157"/>
    </source>
</evidence>
<dbReference type="FunFam" id="2.40.10.10:FF:000068">
    <property type="entry name" value="transmembrane protease serine 2"/>
    <property type="match status" value="1"/>
</dbReference>
<keyword evidence="3" id="KW-0472">Membrane</keyword>
<dbReference type="Proteomes" id="UP000663891">
    <property type="component" value="Unassembled WGS sequence"/>
</dbReference>
<dbReference type="EMBL" id="CAJOBB010000118">
    <property type="protein sequence ID" value="CAF3570751.1"/>
    <property type="molecule type" value="Genomic_DNA"/>
</dbReference>
<keyword evidence="2" id="KW-0378">Hydrolase</keyword>
<dbReference type="InterPro" id="IPR043504">
    <property type="entry name" value="Peptidase_S1_PA_chymotrypsin"/>
</dbReference>
<dbReference type="PROSITE" id="PS00135">
    <property type="entry name" value="TRYPSIN_SER"/>
    <property type="match status" value="1"/>
</dbReference>
<dbReference type="InterPro" id="IPR001254">
    <property type="entry name" value="Trypsin_dom"/>
</dbReference>
<dbReference type="Proteomes" id="UP000663881">
    <property type="component" value="Unassembled WGS sequence"/>
</dbReference>
<keyword evidence="3" id="KW-0812">Transmembrane</keyword>
<dbReference type="Proteomes" id="UP000663868">
    <property type="component" value="Unassembled WGS sequence"/>
</dbReference>
<dbReference type="Proteomes" id="UP000663844">
    <property type="component" value="Unassembled WGS sequence"/>
</dbReference>
<dbReference type="SUPFAM" id="SSF50494">
    <property type="entry name" value="Trypsin-like serine proteases"/>
    <property type="match status" value="1"/>
</dbReference>
<dbReference type="Pfam" id="PF00089">
    <property type="entry name" value="Trypsin"/>
    <property type="match status" value="1"/>
</dbReference>
<evidence type="ECO:0000313" key="8">
    <source>
        <dbReference type="EMBL" id="CAF3481133.1"/>
    </source>
</evidence>
<dbReference type="GO" id="GO:0004252">
    <property type="term" value="F:serine-type endopeptidase activity"/>
    <property type="evidence" value="ECO:0007669"/>
    <property type="project" value="InterPro"/>
</dbReference>
<reference evidence="9" key="1">
    <citation type="submission" date="2021-02" db="EMBL/GenBank/DDBJ databases">
        <authorList>
            <person name="Nowell W R."/>
        </authorList>
    </citation>
    <scope>NUCLEOTIDE SEQUENCE</scope>
</reference>
<dbReference type="PROSITE" id="PS50240">
    <property type="entry name" value="TRYPSIN_DOM"/>
    <property type="match status" value="1"/>
</dbReference>
<feature type="domain" description="Peptidase S1" evidence="4">
    <location>
        <begin position="103"/>
        <end position="326"/>
    </location>
</feature>
<dbReference type="EMBL" id="CAJOAZ010000003">
    <property type="protein sequence ID" value="CAF3481133.1"/>
    <property type="molecule type" value="Genomic_DNA"/>
</dbReference>
<evidence type="ECO:0000313" key="10">
    <source>
        <dbReference type="EMBL" id="CAF3795445.1"/>
    </source>
</evidence>
<sequence length="327" mass="33792">MKYPQPPYGVMVQPAASSTKKIIIIVAVVVAILVVGVIVVGVALGVGLGVGLKHHSDSSSSSSSSSSGSSTSILSAPVVTCTYGGSATCGCSATQPSFLSAKIINGYTAVANSWPWMVALYINDNTVFCGGFLIDYQHVLTAAHCVLGVTGSIVAYAGIQTLSTKSSGQSRTVSTFTTHPDYSSTLFTNDLAVLTLASPFNQTTTVGQCCLTSDTSLPSSNQHGVIAGWGEPSLTATTVSDNLMQGVIEVLDASNCDASSSNDNIRFCAGYNGTDACFGDSGSPYMISNNNLWTCAGIVSAGRGCGIATLYTRVSYYYSWIYSIVNG</sequence>
<proteinExistence type="predicted"/>
<dbReference type="PROSITE" id="PS00134">
    <property type="entry name" value="TRYPSIN_HIS"/>
    <property type="match status" value="1"/>
</dbReference>
<dbReference type="InterPro" id="IPR033116">
    <property type="entry name" value="TRYPSIN_SER"/>
</dbReference>
<gene>
    <name evidence="7" type="ORF">IZO911_LOCUS19923</name>
    <name evidence="5" type="ORF">JYZ213_LOCUS15841</name>
    <name evidence="9" type="ORF">KXQ929_LOCUS3617</name>
    <name evidence="10" type="ORF">OKA104_LOCUS18164</name>
    <name evidence="8" type="ORF">OXD698_LOCUS136</name>
    <name evidence="6" type="ORF">VCS650_LOCUS14775</name>
</gene>
<dbReference type="EMBL" id="CAJNOG010000139">
    <property type="protein sequence ID" value="CAF0998178.1"/>
    <property type="molecule type" value="Genomic_DNA"/>
</dbReference>
<dbReference type="SMART" id="SM00020">
    <property type="entry name" value="Tryp_SPc"/>
    <property type="match status" value="1"/>
</dbReference>
<dbReference type="PANTHER" id="PTHR24252:SF7">
    <property type="entry name" value="HYALIN"/>
    <property type="match status" value="1"/>
</dbReference>
<evidence type="ECO:0000256" key="3">
    <source>
        <dbReference type="SAM" id="Phobius"/>
    </source>
</evidence>
<evidence type="ECO:0000313" key="9">
    <source>
        <dbReference type="EMBL" id="CAF3570751.1"/>
    </source>
</evidence>
<dbReference type="PANTHER" id="PTHR24252">
    <property type="entry name" value="ACROSIN-RELATED"/>
    <property type="match status" value="1"/>
</dbReference>
<accession>A0A818LDW2</accession>
<keyword evidence="2" id="KW-0645">Protease</keyword>
<dbReference type="InterPro" id="IPR009003">
    <property type="entry name" value="Peptidase_S1_PA"/>
</dbReference>